<dbReference type="Proteomes" id="UP000298246">
    <property type="component" value="Unassembled WGS sequence"/>
</dbReference>
<reference evidence="4 5" key="1">
    <citation type="submission" date="2017-03" db="EMBL/GenBank/DDBJ databases">
        <title>Isolation of Levoglucosan Utilizing Bacteria.</title>
        <authorList>
            <person name="Arya A.S."/>
        </authorList>
    </citation>
    <scope>NUCLEOTIDE SEQUENCE [LARGE SCALE GENOMIC DNA]</scope>
    <source>
        <strain evidence="4 5">MEC069</strain>
    </source>
</reference>
<proteinExistence type="predicted"/>
<sequence>MDNKFKSHLGLAMRAGKLVTGDEGVLKAIRSGEAQLVILAADASENARKKYRDKCSFYGVELMEAGTKAELGSSIGKELRVIVGVLDKGFAQMLRQANPPEVKKFDE</sequence>
<accession>A0A4Y8QBA5</accession>
<dbReference type="InterPro" id="IPR004038">
    <property type="entry name" value="Ribosomal_eL8/eL30/eS12/Gad45"/>
</dbReference>
<evidence type="ECO:0000313" key="5">
    <source>
        <dbReference type="Proteomes" id="UP000298246"/>
    </source>
</evidence>
<dbReference type="Gene3D" id="3.30.1330.30">
    <property type="match status" value="1"/>
</dbReference>
<dbReference type="GO" id="GO:0005840">
    <property type="term" value="C:ribosome"/>
    <property type="evidence" value="ECO:0007669"/>
    <property type="project" value="UniProtKB-KW"/>
</dbReference>
<dbReference type="InterPro" id="IPR029064">
    <property type="entry name" value="Ribosomal_eL30-like_sf"/>
</dbReference>
<dbReference type="PANTHER" id="PTHR11449">
    <property type="entry name" value="RIBOSOMAL PROTEIN L30"/>
    <property type="match status" value="1"/>
</dbReference>
<keyword evidence="1 4" id="KW-0689">Ribosomal protein</keyword>
<dbReference type="GO" id="GO:1990904">
    <property type="term" value="C:ribonucleoprotein complex"/>
    <property type="evidence" value="ECO:0007669"/>
    <property type="project" value="UniProtKB-KW"/>
</dbReference>
<comment type="caution">
    <text evidence="4">The sequence shown here is derived from an EMBL/GenBank/DDBJ whole genome shotgun (WGS) entry which is preliminary data.</text>
</comment>
<dbReference type="InterPro" id="IPR039109">
    <property type="entry name" value="Ribosomal_eL30-like"/>
</dbReference>
<dbReference type="SUPFAM" id="SSF55315">
    <property type="entry name" value="L30e-like"/>
    <property type="match status" value="1"/>
</dbReference>
<dbReference type="EMBL" id="MYFO01000001">
    <property type="protein sequence ID" value="TFE91716.1"/>
    <property type="molecule type" value="Genomic_DNA"/>
</dbReference>
<dbReference type="GO" id="GO:0003723">
    <property type="term" value="F:RNA binding"/>
    <property type="evidence" value="ECO:0007669"/>
    <property type="project" value="InterPro"/>
</dbReference>
<evidence type="ECO:0000313" key="4">
    <source>
        <dbReference type="EMBL" id="TFE91716.1"/>
    </source>
</evidence>
<keyword evidence="2" id="KW-0687">Ribonucleoprotein</keyword>
<gene>
    <name evidence="4" type="ORF">B5M42_00305</name>
</gene>
<keyword evidence="5" id="KW-1185">Reference proteome</keyword>
<evidence type="ECO:0000256" key="1">
    <source>
        <dbReference type="ARBA" id="ARBA00022980"/>
    </source>
</evidence>
<dbReference type="OrthoDB" id="9794863at2"/>
<protein>
    <submittedName>
        <fullName evidence="4">50S ribosomal protein L7ae</fullName>
    </submittedName>
</protein>
<name>A0A4Y8QBA5_9BACL</name>
<evidence type="ECO:0000256" key="2">
    <source>
        <dbReference type="ARBA" id="ARBA00023274"/>
    </source>
</evidence>
<dbReference type="Pfam" id="PF01248">
    <property type="entry name" value="Ribosomal_L7Ae"/>
    <property type="match status" value="1"/>
</dbReference>
<feature type="domain" description="Ribosomal protein eL8/eL30/eS12/Gadd45" evidence="3">
    <location>
        <begin position="4"/>
        <end position="92"/>
    </location>
</feature>
<evidence type="ECO:0000259" key="3">
    <source>
        <dbReference type="Pfam" id="PF01248"/>
    </source>
</evidence>
<dbReference type="RefSeq" id="WP_134748499.1">
    <property type="nucleotide sequence ID" value="NZ_MYFO02000001.1"/>
</dbReference>
<organism evidence="4 5">
    <name type="scientific">Paenibacillus athensensis</name>
    <dbReference type="NCBI Taxonomy" id="1967502"/>
    <lineage>
        <taxon>Bacteria</taxon>
        <taxon>Bacillati</taxon>
        <taxon>Bacillota</taxon>
        <taxon>Bacilli</taxon>
        <taxon>Bacillales</taxon>
        <taxon>Paenibacillaceae</taxon>
        <taxon>Paenibacillus</taxon>
    </lineage>
</organism>
<dbReference type="AlphaFoldDB" id="A0A4Y8QBA5"/>